<evidence type="ECO:0008006" key="6">
    <source>
        <dbReference type="Google" id="ProtNLM"/>
    </source>
</evidence>
<feature type="region of interest" description="Disordered" evidence="3">
    <location>
        <begin position="1"/>
        <end position="27"/>
    </location>
</feature>
<protein>
    <recommendedName>
        <fullName evidence="6">U6 small nuclear RNA (adenine-(43)-N(6))-methyltransferase</fullName>
    </recommendedName>
</protein>
<dbReference type="AlphaFoldDB" id="A0AAV8UL30"/>
<dbReference type="InterPro" id="IPR029063">
    <property type="entry name" value="SAM-dependent_MTases_sf"/>
</dbReference>
<comment type="caution">
    <text evidence="4">The sequence shown here is derived from an EMBL/GenBank/DDBJ whole genome shotgun (WGS) entry which is preliminary data.</text>
</comment>
<evidence type="ECO:0000256" key="1">
    <source>
        <dbReference type="ARBA" id="ARBA00022603"/>
    </source>
</evidence>
<evidence type="ECO:0000256" key="2">
    <source>
        <dbReference type="ARBA" id="ARBA00022679"/>
    </source>
</evidence>
<dbReference type="Proteomes" id="UP001157974">
    <property type="component" value="Unassembled WGS sequence"/>
</dbReference>
<dbReference type="PANTHER" id="PTHR13393:SF0">
    <property type="entry name" value="RNA N6-ADENOSINE-METHYLTRANSFERASE METTL16"/>
    <property type="match status" value="1"/>
</dbReference>
<dbReference type="CDD" id="cd02440">
    <property type="entry name" value="AdoMet_MTases"/>
    <property type="match status" value="1"/>
</dbReference>
<dbReference type="EMBL" id="JAMWBK010000010">
    <property type="protein sequence ID" value="KAJ8901997.1"/>
    <property type="molecule type" value="Genomic_DNA"/>
</dbReference>
<gene>
    <name evidence="4" type="ORF">NDN08_004198</name>
</gene>
<feature type="compositionally biased region" description="Basic and acidic residues" evidence="3">
    <location>
        <begin position="8"/>
        <end position="18"/>
    </location>
</feature>
<dbReference type="Gene3D" id="3.40.50.150">
    <property type="entry name" value="Vaccinia Virus protein VP39"/>
    <property type="match status" value="1"/>
</dbReference>
<keyword evidence="1" id="KW-0489">Methyltransferase</keyword>
<dbReference type="GO" id="GO:0008168">
    <property type="term" value="F:methyltransferase activity"/>
    <property type="evidence" value="ECO:0007669"/>
    <property type="project" value="UniProtKB-KW"/>
</dbReference>
<evidence type="ECO:0000313" key="4">
    <source>
        <dbReference type="EMBL" id="KAJ8901997.1"/>
    </source>
</evidence>
<dbReference type="SUPFAM" id="SSF53335">
    <property type="entry name" value="S-adenosyl-L-methionine-dependent methyltransferases"/>
    <property type="match status" value="1"/>
</dbReference>
<evidence type="ECO:0000256" key="3">
    <source>
        <dbReference type="SAM" id="MobiDB-lite"/>
    </source>
</evidence>
<organism evidence="4 5">
    <name type="scientific">Rhodosorus marinus</name>
    <dbReference type="NCBI Taxonomy" id="101924"/>
    <lineage>
        <taxon>Eukaryota</taxon>
        <taxon>Rhodophyta</taxon>
        <taxon>Stylonematophyceae</taxon>
        <taxon>Stylonematales</taxon>
        <taxon>Stylonemataceae</taxon>
        <taxon>Rhodosorus</taxon>
    </lineage>
</organism>
<accession>A0AAV8UL30</accession>
<dbReference type="GO" id="GO:0070475">
    <property type="term" value="P:rRNA base methylation"/>
    <property type="evidence" value="ECO:0007669"/>
    <property type="project" value="TreeGrafter"/>
</dbReference>
<dbReference type="InterPro" id="IPR010286">
    <property type="entry name" value="METTL16/RlmF"/>
</dbReference>
<keyword evidence="5" id="KW-1185">Reference proteome</keyword>
<name>A0AAV8UL30_9RHOD</name>
<sequence length="391" mass="44012">MGKRRRRGGSEAKPDPKASRTGCHRRNPYYEKVPDFGELASRHPELRKHMQFSESGFAQLNLRSVDAQIQLAKALLKEDFHLEWDLPEGHLCPAIPSRIDYLLWAEDIYRASMPTEISNCVVDVGTGASCIYPLLGCRVLDQSYRFIAIDNDRQALTSASENVSRNRLQARILVREGSLLAPLGKEERVSFTVCNPPFYGSPADAGMNPLRASSGGLPQMVTSGGELEFLKSLAKESALLPNVAWFTSLVGLKRDVYPFETYLKEMNADRVVRTSFQIARTRRWAVAWTFGSRGSVAVKQKSSFRATVAIHWKNAESEDVLSAIEEFFRKLDYRAERSKMKVSCEGIEAIILAQGTSRFEVELKRSDSQRFTLTTFESVAEELCSELRGRI</sequence>
<reference evidence="4 5" key="1">
    <citation type="journal article" date="2023" name="Nat. Commun.">
        <title>Origin of minicircular mitochondrial genomes in red algae.</title>
        <authorList>
            <person name="Lee Y."/>
            <person name="Cho C.H."/>
            <person name="Lee Y.M."/>
            <person name="Park S.I."/>
            <person name="Yang J.H."/>
            <person name="West J.A."/>
            <person name="Bhattacharya D."/>
            <person name="Yoon H.S."/>
        </authorList>
    </citation>
    <scope>NUCLEOTIDE SEQUENCE [LARGE SCALE GENOMIC DNA]</scope>
    <source>
        <strain evidence="4 5">CCMP1338</strain>
        <tissue evidence="4">Whole cell</tissue>
    </source>
</reference>
<dbReference type="PANTHER" id="PTHR13393">
    <property type="entry name" value="SAM-DEPENDENT METHYLTRANSFERASE"/>
    <property type="match status" value="1"/>
</dbReference>
<proteinExistence type="predicted"/>
<keyword evidence="2" id="KW-0808">Transferase</keyword>
<dbReference type="Pfam" id="PF05971">
    <property type="entry name" value="Methyltransf_10"/>
    <property type="match status" value="1"/>
</dbReference>
<evidence type="ECO:0000313" key="5">
    <source>
        <dbReference type="Proteomes" id="UP001157974"/>
    </source>
</evidence>